<keyword evidence="1" id="KW-0732">Signal</keyword>
<evidence type="ECO:0000256" key="1">
    <source>
        <dbReference type="SAM" id="SignalP"/>
    </source>
</evidence>
<dbReference type="EMBL" id="JASJOS010000001">
    <property type="protein sequence ID" value="MDJ1479511.1"/>
    <property type="molecule type" value="Genomic_DNA"/>
</dbReference>
<dbReference type="InterPro" id="IPR021889">
    <property type="entry name" value="DUF3500"/>
</dbReference>
<dbReference type="PANTHER" id="PTHR37489">
    <property type="entry name" value="DUF3500 DOMAIN-CONTAINING PROTEIN"/>
    <property type="match status" value="1"/>
</dbReference>
<dbReference type="AlphaFoldDB" id="A0AAE3QJ04"/>
<organism evidence="2 3">
    <name type="scientific">Xanthocytophaga flava</name>
    <dbReference type="NCBI Taxonomy" id="3048013"/>
    <lineage>
        <taxon>Bacteria</taxon>
        <taxon>Pseudomonadati</taxon>
        <taxon>Bacteroidota</taxon>
        <taxon>Cytophagia</taxon>
        <taxon>Cytophagales</taxon>
        <taxon>Rhodocytophagaceae</taxon>
        <taxon>Xanthocytophaga</taxon>
    </lineage>
</organism>
<dbReference type="PROSITE" id="PS51257">
    <property type="entry name" value="PROKAR_LIPOPROTEIN"/>
    <property type="match status" value="1"/>
</dbReference>
<evidence type="ECO:0000313" key="2">
    <source>
        <dbReference type="EMBL" id="MDJ1479511.1"/>
    </source>
</evidence>
<dbReference type="Pfam" id="PF12006">
    <property type="entry name" value="DUF3500"/>
    <property type="match status" value="1"/>
</dbReference>
<protein>
    <submittedName>
        <fullName evidence="2">DUF3500 domain-containing protein</fullName>
    </submittedName>
</protein>
<proteinExistence type="predicted"/>
<dbReference type="PANTHER" id="PTHR37489:SF1">
    <property type="entry name" value="DUF3500 DOMAIN-CONTAINING PROTEIN"/>
    <property type="match status" value="1"/>
</dbReference>
<sequence length="344" mass="38942">MYYFRYTLLSILILTGCSVSIAQTASSKEIVTLAQAFLQSLQSAQAEKATFTFQDEERYNWNFVPTKRNGLPMKELSAKQKEAALSLLKATLSAQGYQKAIAIMQLEIILKELENRGPQDDYRDPGKYYISIFGTPDLQKTWGWRLEGHHLVLNFLSANGKLISSTPTFMGSNPGIVPSGPEKGKQILKEEVQLAFNLLHSLSESQKKEAIFSETALPEIVTGNSRKAILNETKGILFKELTKPQQQQFMQLVGVYVRKYHIGFADELMQKIEAAGLDNLRFAWAGSQQWGAGHYYRIQGPTLLIEYDNTQNNGNHIHTSVRDLTNDFGEDFLKEHYQKEHTPK</sequence>
<feature type="signal peptide" evidence="1">
    <location>
        <begin position="1"/>
        <end position="22"/>
    </location>
</feature>
<reference evidence="2" key="1">
    <citation type="submission" date="2023-05" db="EMBL/GenBank/DDBJ databases">
        <authorList>
            <person name="Zhang X."/>
        </authorList>
    </citation>
    <scope>NUCLEOTIDE SEQUENCE</scope>
    <source>
        <strain evidence="2">YF14B1</strain>
    </source>
</reference>
<evidence type="ECO:0000313" key="3">
    <source>
        <dbReference type="Proteomes" id="UP001241110"/>
    </source>
</evidence>
<name>A0AAE3QJ04_9BACT</name>
<feature type="chain" id="PRO_5042273101" evidence="1">
    <location>
        <begin position="23"/>
        <end position="344"/>
    </location>
</feature>
<comment type="caution">
    <text evidence="2">The sequence shown here is derived from an EMBL/GenBank/DDBJ whole genome shotgun (WGS) entry which is preliminary data.</text>
</comment>
<gene>
    <name evidence="2" type="ORF">QNI16_03375</name>
</gene>
<dbReference type="RefSeq" id="WP_313975747.1">
    <property type="nucleotide sequence ID" value="NZ_JASJOS010000001.1"/>
</dbReference>
<dbReference type="Proteomes" id="UP001241110">
    <property type="component" value="Unassembled WGS sequence"/>
</dbReference>
<accession>A0AAE3QJ04</accession>